<organism evidence="2 3">
    <name type="scientific">Escherichia phage vB_EcoS-IME253</name>
    <dbReference type="NCBI Taxonomy" id="1933412"/>
    <lineage>
        <taxon>Viruses</taxon>
        <taxon>Duplodnaviria</taxon>
        <taxon>Heunggongvirae</taxon>
        <taxon>Uroviricota</taxon>
        <taxon>Caudoviricetes</taxon>
        <taxon>Drexlerviridae</taxon>
        <taxon>Braunvirinae</taxon>
        <taxon>Rtpvirus</taxon>
        <taxon>Rtpvirus IME253</taxon>
    </lineage>
</organism>
<feature type="domain" description="DNA primase/helicase Gp4 N-terminal Bacteriophage T7-like" evidence="1">
    <location>
        <begin position="34"/>
        <end position="73"/>
    </location>
</feature>
<dbReference type="InterPro" id="IPR013237">
    <property type="entry name" value="Phage_T7_Gp4_N"/>
</dbReference>
<evidence type="ECO:0000313" key="3">
    <source>
        <dbReference type="Proteomes" id="UP000225515"/>
    </source>
</evidence>
<dbReference type="GO" id="GO:0008270">
    <property type="term" value="F:zinc ion binding"/>
    <property type="evidence" value="ECO:0007669"/>
    <property type="project" value="InterPro"/>
</dbReference>
<dbReference type="RefSeq" id="YP_009789236.1">
    <property type="nucleotide sequence ID" value="NC_047810.1"/>
</dbReference>
<accession>A0A1P8DUU4</accession>
<dbReference type="KEGG" id="vg:54979376"/>
<keyword evidence="2" id="KW-0547">Nucleotide-binding</keyword>
<reference evidence="2 3" key="1">
    <citation type="submission" date="2016-04" db="EMBL/GenBank/DDBJ databases">
        <title>An efficient strategy for bacteriophage contamination control in bacterial fermentation.</title>
        <authorList>
            <person name="Xing S."/>
            <person name="Sun Q."/>
            <person name="An X."/>
            <person name="Mi Z."/>
            <person name="Tong Y."/>
        </authorList>
    </citation>
    <scope>NUCLEOTIDE SEQUENCE [LARGE SCALE GENOMIC DNA]</scope>
</reference>
<dbReference type="Pfam" id="PF08273">
    <property type="entry name" value="Zn_Ribbon_Prim"/>
    <property type="match status" value="1"/>
</dbReference>
<keyword evidence="2" id="KW-0378">Hydrolase</keyword>
<keyword evidence="2" id="KW-0067">ATP-binding</keyword>
<evidence type="ECO:0000313" key="2">
    <source>
        <dbReference type="EMBL" id="APU93271.1"/>
    </source>
</evidence>
<sequence>MHYDKKEVLPRMRGLWDKALINICGADPKFFQTKKHQPCIYCGGNDRARWTNKVSEEGDGGIICNQCGSGDGILWLQKMRGESFSECIDVLVEWLNLIPVEVVNKANKQASRTQRYKMGAQVDHEKVLEVMDRTVRVESSPLTTYEGIYLDDGFDVGIAKDGSMIHAVPCSMVYEDGLGDEFCNLMFIDGDSNVKFLAGDYTRDSVAVIGSRQVDGYTYVVDNFIDGVRVHIATGCREVFVAFSCYNMEMVMHRDKSRKFRVACRDCDIDILAVADDRNVDVVIPNDGKSFKTGIRKKVYKAKDLLN</sequence>
<dbReference type="SMART" id="SM00778">
    <property type="entry name" value="Prim_Zn_Ribbon"/>
    <property type="match status" value="1"/>
</dbReference>
<dbReference type="EMBL" id="KX130960">
    <property type="protein sequence ID" value="APU93271.1"/>
    <property type="molecule type" value="Genomic_DNA"/>
</dbReference>
<dbReference type="Proteomes" id="UP000225515">
    <property type="component" value="Segment"/>
</dbReference>
<keyword evidence="3" id="KW-1185">Reference proteome</keyword>
<dbReference type="GO" id="GO:0004386">
    <property type="term" value="F:helicase activity"/>
    <property type="evidence" value="ECO:0007669"/>
    <property type="project" value="UniProtKB-KW"/>
</dbReference>
<evidence type="ECO:0000259" key="1">
    <source>
        <dbReference type="SMART" id="SM00778"/>
    </source>
</evidence>
<name>A0A1P8DUU4_9CAUD</name>
<proteinExistence type="predicted"/>
<keyword evidence="2" id="KW-0347">Helicase</keyword>
<protein>
    <submittedName>
        <fullName evidence="2">DNA primase/helicase</fullName>
    </submittedName>
</protein>
<dbReference type="GeneID" id="54979376"/>